<organism evidence="1 2">
    <name type="scientific">Aquariibacter albus</name>
    <dbReference type="NCBI Taxonomy" id="2759899"/>
    <lineage>
        <taxon>Bacteria</taxon>
        <taxon>Pseudomonadati</taxon>
        <taxon>Pseudomonadota</taxon>
        <taxon>Betaproteobacteria</taxon>
        <taxon>Burkholderiales</taxon>
        <taxon>Sphaerotilaceae</taxon>
        <taxon>Aquariibacter</taxon>
    </lineage>
</organism>
<dbReference type="AlphaFoldDB" id="A0A839HFT1"/>
<reference evidence="1 2" key="1">
    <citation type="submission" date="2020-08" db="EMBL/GenBank/DDBJ databases">
        <title>Aquariorum lacteus gen. nov., sp. nov., a new member of the family Comamonadaceae, isolated from freshwater aquarium.</title>
        <authorList>
            <person name="Chun S.-J."/>
        </authorList>
    </citation>
    <scope>NUCLEOTIDE SEQUENCE [LARGE SCALE GENOMIC DNA]</scope>
    <source>
        <strain evidence="1 2">SJAQ100</strain>
    </source>
</reference>
<dbReference type="EMBL" id="JACIVI010000001">
    <property type="protein sequence ID" value="MBB1160967.1"/>
    <property type="molecule type" value="Genomic_DNA"/>
</dbReference>
<dbReference type="RefSeq" id="WP_182661371.1">
    <property type="nucleotide sequence ID" value="NZ_JACIVI010000001.1"/>
</dbReference>
<evidence type="ECO:0000313" key="2">
    <source>
        <dbReference type="Proteomes" id="UP000586093"/>
    </source>
</evidence>
<name>A0A839HFT1_9BURK</name>
<evidence type="ECO:0000313" key="1">
    <source>
        <dbReference type="EMBL" id="MBB1160967.1"/>
    </source>
</evidence>
<accession>A0A839HFT1</accession>
<comment type="caution">
    <text evidence="1">The sequence shown here is derived from an EMBL/GenBank/DDBJ whole genome shotgun (WGS) entry which is preliminary data.</text>
</comment>
<protein>
    <submittedName>
        <fullName evidence="1">Uncharacterized protein</fullName>
    </submittedName>
</protein>
<keyword evidence="2" id="KW-1185">Reference proteome</keyword>
<gene>
    <name evidence="1" type="ORF">H4F90_03110</name>
</gene>
<dbReference type="Proteomes" id="UP000586093">
    <property type="component" value="Unassembled WGS sequence"/>
</dbReference>
<proteinExistence type="predicted"/>
<sequence length="239" mass="25367">MRPYTYAEARARLVATVRRQLDLAKDAAERAKDAPERATDRDRLEDLAAALLGLADDLEGWGTGKPAKSPSASERKQIKARDDAAWAAFDDPASLAPTMPPAWQPKVRLSMQGAAELLSTAHDARHGAGATLHVVHALHDLAESATAAAAACRGPGPRLAPFDLAALGVLALFALYPDELPGKVTNYVDGPACTLLAELAKEAGLPRGPEACLKAIQRARKRVDPHDLHPLLAECFGLV</sequence>